<accession>X0Z6P5</accession>
<dbReference type="Pfam" id="PF13529">
    <property type="entry name" value="Peptidase_C39_2"/>
    <property type="match status" value="1"/>
</dbReference>
<feature type="non-terminal residue" evidence="2">
    <location>
        <position position="79"/>
    </location>
</feature>
<dbReference type="PROSITE" id="PS51257">
    <property type="entry name" value="PROKAR_LIPOPROTEIN"/>
    <property type="match status" value="1"/>
</dbReference>
<comment type="caution">
    <text evidence="2">The sequence shown here is derived from an EMBL/GenBank/DDBJ whole genome shotgun (WGS) entry which is preliminary data.</text>
</comment>
<proteinExistence type="predicted"/>
<feature type="domain" description="Peptidase C39-like" evidence="1">
    <location>
        <begin position="44"/>
        <end position="74"/>
    </location>
</feature>
<dbReference type="EMBL" id="BART01004713">
    <property type="protein sequence ID" value="GAG56038.1"/>
    <property type="molecule type" value="Genomic_DNA"/>
</dbReference>
<protein>
    <recommendedName>
        <fullName evidence="1">Peptidase C39-like domain-containing protein</fullName>
    </recommendedName>
</protein>
<name>X0Z6P5_9ZZZZ</name>
<dbReference type="AlphaFoldDB" id="X0Z6P5"/>
<organism evidence="2">
    <name type="scientific">marine sediment metagenome</name>
    <dbReference type="NCBI Taxonomy" id="412755"/>
    <lineage>
        <taxon>unclassified sequences</taxon>
        <taxon>metagenomes</taxon>
        <taxon>ecological metagenomes</taxon>
    </lineage>
</organism>
<dbReference type="InterPro" id="IPR039564">
    <property type="entry name" value="Peptidase_C39-like"/>
</dbReference>
<reference evidence="2" key="1">
    <citation type="journal article" date="2014" name="Front. Microbiol.">
        <title>High frequency of phylogenetically diverse reductive dehalogenase-homologous genes in deep subseafloor sedimentary metagenomes.</title>
        <authorList>
            <person name="Kawai M."/>
            <person name="Futagami T."/>
            <person name="Toyoda A."/>
            <person name="Takaki Y."/>
            <person name="Nishi S."/>
            <person name="Hori S."/>
            <person name="Arai W."/>
            <person name="Tsubouchi T."/>
            <person name="Morono Y."/>
            <person name="Uchiyama I."/>
            <person name="Ito T."/>
            <person name="Fujiyama A."/>
            <person name="Inagaki F."/>
            <person name="Takami H."/>
        </authorList>
    </citation>
    <scope>NUCLEOTIDE SEQUENCE</scope>
    <source>
        <strain evidence="2">Expedition CK06-06</strain>
    </source>
</reference>
<evidence type="ECO:0000313" key="2">
    <source>
        <dbReference type="EMBL" id="GAG56038.1"/>
    </source>
</evidence>
<sequence>MKSKIILAILILSMIALIFSGCDGGGFVIPSIPDNGEISNYFRLDVPYIEQNFDNTCLPASAAMVLKYYKDPRDIDKIR</sequence>
<gene>
    <name evidence="2" type="ORF">S01H4_11574</name>
</gene>
<evidence type="ECO:0000259" key="1">
    <source>
        <dbReference type="Pfam" id="PF13529"/>
    </source>
</evidence>